<accession>I3D116</accession>
<dbReference type="NCBIfam" id="NF011703">
    <property type="entry name" value="PRK15123.1"/>
    <property type="match status" value="1"/>
</dbReference>
<evidence type="ECO:0000313" key="2">
    <source>
        <dbReference type="Proteomes" id="UP000003423"/>
    </source>
</evidence>
<name>I3D116_9ARCH</name>
<dbReference type="EMBL" id="AEXL02000126">
    <property type="protein sequence ID" value="EIJ65409.1"/>
    <property type="molecule type" value="Genomic_DNA"/>
</dbReference>
<comment type="caution">
    <text evidence="1">The sequence shown here is derived from an EMBL/GenBank/DDBJ whole genome shotgun (WGS) entry which is preliminary data.</text>
</comment>
<dbReference type="SUPFAM" id="SSF56112">
    <property type="entry name" value="Protein kinase-like (PK-like)"/>
    <property type="match status" value="1"/>
</dbReference>
<keyword evidence="1" id="KW-0418">Kinase</keyword>
<sequence length="285" mass="32980">MPTRLDNRPMGCNKKTIFSMPAPMRKALGMGEKSDAFEVTMSLNGQVFRDVPGRKTLRVEMRGKSYFIKQHFGVGWMEIVKNLLSLKRPILSAMTEVRAIEKMQALNIATTPLVAYGQRGCNPATLKSFVITDDLGDITSLEDLCAFWKQKPPSLRFKRQLIIQSAKLAKKLHDNAVNHRDFYLCHLCLDNSSLPNIKLFLIDLHRVIIHSKVNERANMKDIAALYFSSMEIGLTARDYVRFKHYYRQQSDDFWRQVAARAERLYKKFNSKKFQKKLAQERTKLD</sequence>
<dbReference type="AlphaFoldDB" id="I3D116"/>
<gene>
    <name evidence="1" type="ORF">BD31_I1028</name>
</gene>
<dbReference type="Pfam" id="PF06293">
    <property type="entry name" value="Kdo"/>
    <property type="match status" value="1"/>
</dbReference>
<keyword evidence="1" id="KW-0808">Transferase</keyword>
<keyword evidence="2" id="KW-1185">Reference proteome</keyword>
<evidence type="ECO:0000313" key="1">
    <source>
        <dbReference type="EMBL" id="EIJ65409.1"/>
    </source>
</evidence>
<dbReference type="Proteomes" id="UP000003423">
    <property type="component" value="Unassembled WGS sequence"/>
</dbReference>
<reference evidence="1 2" key="1">
    <citation type="journal article" date="2012" name="J. Bacteriol.">
        <title>Genome sequence of "Candidatus Nitrosopumilus salaria" BD31, an ammonia-oxidizing archaeon from the San Francisco Bay estuary.</title>
        <authorList>
            <person name="Mosier A.C."/>
            <person name="Allen E.E."/>
            <person name="Kim M."/>
            <person name="Ferriera S."/>
            <person name="Francis C.A."/>
        </authorList>
    </citation>
    <scope>NUCLEOTIDE SEQUENCE [LARGE SCALE GENOMIC DNA]</scope>
    <source>
        <strain evidence="1 2">BD31</strain>
    </source>
</reference>
<dbReference type="InterPro" id="IPR011009">
    <property type="entry name" value="Kinase-like_dom_sf"/>
</dbReference>
<dbReference type="GO" id="GO:0016301">
    <property type="term" value="F:kinase activity"/>
    <property type="evidence" value="ECO:0007669"/>
    <property type="project" value="UniProtKB-KW"/>
</dbReference>
<dbReference type="PATRIC" id="fig|859350.6.peg.1530"/>
<organism evidence="1 2">
    <name type="scientific">Candidatus Nitrosopumilus salarius BD31</name>
    <dbReference type="NCBI Taxonomy" id="859350"/>
    <lineage>
        <taxon>Archaea</taxon>
        <taxon>Nitrososphaerota</taxon>
        <taxon>Nitrososphaeria</taxon>
        <taxon>Nitrosopumilales</taxon>
        <taxon>Nitrosopumilaceae</taxon>
        <taxon>Nitrosopumilus</taxon>
    </lineage>
</organism>
<proteinExistence type="predicted"/>
<protein>
    <submittedName>
        <fullName evidence="1">Lipopolysaccharide kinase (Kdo/WaaP) family protein</fullName>
    </submittedName>
</protein>